<dbReference type="EMBL" id="UYJE01001401">
    <property type="protein sequence ID" value="VDI01909.1"/>
    <property type="molecule type" value="Genomic_DNA"/>
</dbReference>
<sequence length="426" mass="47623">MVYEYVVVEFIEEKAVEIVPQLWIQSTTKGMYAYWPDCHSSMITHKVKKREIPDKENWKRYEVKIFSYTDTYEKALSRRKRAEYTSNVETDEDEENKREAGRPDRYNSSEDEDNSEPSQKKICLPTTQTNSTTTPQASSSGSTTPQASSSHSATPQASSSRSTPQASSSRSTTPQASSSRSTTPQASSSRSTTPQSSSSRSTTPQTNYPPTPPPYQPFYSRTNERREPRILPDLPDCELDTPRSSRGGEINESFEKKVLIALARLQRQGEENSAILKQLRAGQSNAVNVDAADLDSLLTEVMKSKDDIDSISAQLQDANKKNQMTHALSILGGNTVGDTVRKMMRRLGNNALWSLYSLKGKKEKEAFQTTALYRVVVKASLRVHLKSTETDVNDAIIDFLKHAPHQPGGNKYKKSQPQQTPVQQGL</sequence>
<evidence type="ECO:0000313" key="2">
    <source>
        <dbReference type="EMBL" id="VDI01909.1"/>
    </source>
</evidence>
<dbReference type="OrthoDB" id="5989442at2759"/>
<evidence type="ECO:0000256" key="1">
    <source>
        <dbReference type="SAM" id="MobiDB-lite"/>
    </source>
</evidence>
<dbReference type="Proteomes" id="UP000596742">
    <property type="component" value="Unassembled WGS sequence"/>
</dbReference>
<feature type="compositionally biased region" description="Low complexity" evidence="1">
    <location>
        <begin position="125"/>
        <end position="206"/>
    </location>
</feature>
<dbReference type="PANTHER" id="PTHR34153:SF2">
    <property type="entry name" value="SI:CH211-262H13.3-RELATED"/>
    <property type="match status" value="1"/>
</dbReference>
<feature type="region of interest" description="Disordered" evidence="1">
    <location>
        <begin position="77"/>
        <end position="250"/>
    </location>
</feature>
<comment type="caution">
    <text evidence="2">The sequence shown here is derived from an EMBL/GenBank/DDBJ whole genome shotgun (WGS) entry which is preliminary data.</text>
</comment>
<evidence type="ECO:0008006" key="4">
    <source>
        <dbReference type="Google" id="ProtNLM"/>
    </source>
</evidence>
<dbReference type="PANTHER" id="PTHR34153">
    <property type="entry name" value="SI:CH211-262H13.3-RELATED-RELATED"/>
    <property type="match status" value="1"/>
</dbReference>
<gene>
    <name evidence="2" type="ORF">MGAL_10B015690</name>
</gene>
<feature type="compositionally biased region" description="Pro residues" evidence="1">
    <location>
        <begin position="207"/>
        <end position="216"/>
    </location>
</feature>
<reference evidence="2" key="1">
    <citation type="submission" date="2018-11" db="EMBL/GenBank/DDBJ databases">
        <authorList>
            <person name="Alioto T."/>
            <person name="Alioto T."/>
        </authorList>
    </citation>
    <scope>NUCLEOTIDE SEQUENCE</scope>
</reference>
<evidence type="ECO:0000313" key="3">
    <source>
        <dbReference type="Proteomes" id="UP000596742"/>
    </source>
</evidence>
<organism evidence="2 3">
    <name type="scientific">Mytilus galloprovincialis</name>
    <name type="common">Mediterranean mussel</name>
    <dbReference type="NCBI Taxonomy" id="29158"/>
    <lineage>
        <taxon>Eukaryota</taxon>
        <taxon>Metazoa</taxon>
        <taxon>Spiralia</taxon>
        <taxon>Lophotrochozoa</taxon>
        <taxon>Mollusca</taxon>
        <taxon>Bivalvia</taxon>
        <taxon>Autobranchia</taxon>
        <taxon>Pteriomorphia</taxon>
        <taxon>Mytilida</taxon>
        <taxon>Mytiloidea</taxon>
        <taxon>Mytilidae</taxon>
        <taxon>Mytilinae</taxon>
        <taxon>Mytilus</taxon>
    </lineage>
</organism>
<keyword evidence="3" id="KW-1185">Reference proteome</keyword>
<proteinExistence type="predicted"/>
<accession>A0A8B6CAP4</accession>
<name>A0A8B6CAP4_MYTGA</name>
<dbReference type="AlphaFoldDB" id="A0A8B6CAP4"/>
<feature type="compositionally biased region" description="Basic and acidic residues" evidence="1">
    <location>
        <begin position="95"/>
        <end position="108"/>
    </location>
</feature>
<feature type="compositionally biased region" description="Polar residues" evidence="1">
    <location>
        <begin position="415"/>
        <end position="426"/>
    </location>
</feature>
<feature type="region of interest" description="Disordered" evidence="1">
    <location>
        <begin position="404"/>
        <end position="426"/>
    </location>
</feature>
<protein>
    <recommendedName>
        <fullName evidence="4">DUF4806 domain-containing protein</fullName>
    </recommendedName>
</protein>